<sequence>SAAETFEWDIYLFGAEAAMAENINLSGLNDNNDLSSPDGMWFDPRGVLWIQTDDGAYTDTTNCMMLAALPGQVGDGGAATAPNEQATIVGAKVTDENLRRFLTGPAECEITGVTMTPDHKAIFINVQHPGEDSKSYDAPTSHWPASQTDRTNQTARPRSATVVITRNDGGLIAG</sequence>
<protein>
    <submittedName>
        <fullName evidence="2">Phosphatase</fullName>
    </submittedName>
</protein>
<dbReference type="Proteomes" id="UP000249282">
    <property type="component" value="Unassembled WGS sequence"/>
</dbReference>
<evidence type="ECO:0000313" key="3">
    <source>
        <dbReference type="Proteomes" id="UP000249282"/>
    </source>
</evidence>
<evidence type="ECO:0000313" key="2">
    <source>
        <dbReference type="EMBL" id="PZQ84158.1"/>
    </source>
</evidence>
<dbReference type="PANTHER" id="PTHR35399:SF2">
    <property type="entry name" value="DUF839 DOMAIN-CONTAINING PROTEIN"/>
    <property type="match status" value="1"/>
</dbReference>
<dbReference type="InterPro" id="IPR008557">
    <property type="entry name" value="PhoX"/>
</dbReference>
<reference evidence="2 3" key="1">
    <citation type="submission" date="2017-11" db="EMBL/GenBank/DDBJ databases">
        <title>Infants hospitalized years apart are colonized by the same room-sourced microbial strains.</title>
        <authorList>
            <person name="Brooks B."/>
            <person name="Olm M.R."/>
            <person name="Firek B.A."/>
            <person name="Baker R."/>
            <person name="Thomas B.C."/>
            <person name="Morowitz M.J."/>
            <person name="Banfield J.F."/>
        </authorList>
    </citation>
    <scope>NUCLEOTIDE SEQUENCE [LARGE SCALE GENOMIC DNA]</scope>
    <source>
        <strain evidence="2">S2_003_000_R3_20</strain>
    </source>
</reference>
<comment type="caution">
    <text evidence="2">The sequence shown here is derived from an EMBL/GenBank/DDBJ whole genome shotgun (WGS) entry which is preliminary data.</text>
</comment>
<evidence type="ECO:0000256" key="1">
    <source>
        <dbReference type="SAM" id="MobiDB-lite"/>
    </source>
</evidence>
<feature type="non-terminal residue" evidence="2">
    <location>
        <position position="1"/>
    </location>
</feature>
<dbReference type="PANTHER" id="PTHR35399">
    <property type="entry name" value="SLR8030 PROTEIN"/>
    <property type="match status" value="1"/>
</dbReference>
<dbReference type="Pfam" id="PF05787">
    <property type="entry name" value="PhoX"/>
    <property type="match status" value="1"/>
</dbReference>
<proteinExistence type="predicted"/>
<name>A0A2W5R2S3_ACIJO</name>
<gene>
    <name evidence="2" type="ORF">DI542_17710</name>
</gene>
<feature type="region of interest" description="Disordered" evidence="1">
    <location>
        <begin position="130"/>
        <end position="157"/>
    </location>
</feature>
<feature type="compositionally biased region" description="Polar residues" evidence="1">
    <location>
        <begin position="143"/>
        <end position="156"/>
    </location>
</feature>
<dbReference type="SUPFAM" id="SSF63829">
    <property type="entry name" value="Calcium-dependent phosphotriesterase"/>
    <property type="match status" value="1"/>
</dbReference>
<dbReference type="EMBL" id="QFQJ01000169">
    <property type="protein sequence ID" value="PZQ84158.1"/>
    <property type="molecule type" value="Genomic_DNA"/>
</dbReference>
<organism evidence="2 3">
    <name type="scientific">Acinetobacter johnsonii</name>
    <dbReference type="NCBI Taxonomy" id="40214"/>
    <lineage>
        <taxon>Bacteria</taxon>
        <taxon>Pseudomonadati</taxon>
        <taxon>Pseudomonadota</taxon>
        <taxon>Gammaproteobacteria</taxon>
        <taxon>Moraxellales</taxon>
        <taxon>Moraxellaceae</taxon>
        <taxon>Acinetobacter</taxon>
    </lineage>
</organism>
<dbReference type="AlphaFoldDB" id="A0A2W5R2S3"/>
<accession>A0A2W5R2S3</accession>